<protein>
    <submittedName>
        <fullName evidence="1">Uncharacterized protein</fullName>
    </submittedName>
</protein>
<organism evidence="1 2">
    <name type="scientific">Puccinia striiformis f. sp. tritici</name>
    <dbReference type="NCBI Taxonomy" id="168172"/>
    <lineage>
        <taxon>Eukaryota</taxon>
        <taxon>Fungi</taxon>
        <taxon>Dikarya</taxon>
        <taxon>Basidiomycota</taxon>
        <taxon>Pucciniomycotina</taxon>
        <taxon>Pucciniomycetes</taxon>
        <taxon>Pucciniales</taxon>
        <taxon>Pucciniaceae</taxon>
        <taxon>Puccinia</taxon>
    </lineage>
</organism>
<gene>
    <name evidence="1" type="ORF">MJO28_008589</name>
</gene>
<proteinExistence type="predicted"/>
<evidence type="ECO:0000313" key="2">
    <source>
        <dbReference type="Proteomes" id="UP001060170"/>
    </source>
</evidence>
<accession>A0ACC0EBH7</accession>
<reference evidence="2" key="1">
    <citation type="journal article" date="2018" name="BMC Genomics">
        <title>Genomic insights into host adaptation between the wheat stripe rust pathogen (Puccinia striiformis f. sp. tritici) and the barley stripe rust pathogen (Puccinia striiformis f. sp. hordei).</title>
        <authorList>
            <person name="Xia C."/>
            <person name="Wang M."/>
            <person name="Yin C."/>
            <person name="Cornejo O.E."/>
            <person name="Hulbert S.H."/>
            <person name="Chen X."/>
        </authorList>
    </citation>
    <scope>NUCLEOTIDE SEQUENCE [LARGE SCALE GENOMIC DNA]</scope>
    <source>
        <strain evidence="2">93-210</strain>
    </source>
</reference>
<sequence>MHPAEARLQVKLHLQLSIVEAYSSLFLVVLALSQYSLWPLDTKPIKLERLGQPMSERMEDRQCKNPKSDTSPMTNRRNDTDLCSEFQGDTIRACHWHHNRPSNLSKSPPIPTHLDKFDLTSPTIQGPHQVLKCRVIMHVEMTEDDGYWDRRDRETRLINFQEENNAPSDLKSGENEMRQAHHHVTPRFPNLFSPPEIHQARNCRQK</sequence>
<keyword evidence="2" id="KW-1185">Reference proteome</keyword>
<dbReference type="Proteomes" id="UP001060170">
    <property type="component" value="Chromosome 8"/>
</dbReference>
<reference evidence="2" key="2">
    <citation type="journal article" date="2018" name="Mol. Plant Microbe Interact.">
        <title>Genome sequence resources for the wheat stripe rust pathogen (Puccinia striiformis f. sp. tritici) and the barley stripe rust pathogen (Puccinia striiformis f. sp. hordei).</title>
        <authorList>
            <person name="Xia C."/>
            <person name="Wang M."/>
            <person name="Yin C."/>
            <person name="Cornejo O.E."/>
            <person name="Hulbert S.H."/>
            <person name="Chen X."/>
        </authorList>
    </citation>
    <scope>NUCLEOTIDE SEQUENCE [LARGE SCALE GENOMIC DNA]</scope>
    <source>
        <strain evidence="2">93-210</strain>
    </source>
</reference>
<name>A0ACC0EBH7_9BASI</name>
<comment type="caution">
    <text evidence="1">The sequence shown here is derived from an EMBL/GenBank/DDBJ whole genome shotgun (WGS) entry which is preliminary data.</text>
</comment>
<reference evidence="1 2" key="3">
    <citation type="journal article" date="2022" name="Microbiol. Spectr.">
        <title>Folding features and dynamics of 3D genome architecture in plant fungal pathogens.</title>
        <authorList>
            <person name="Xia C."/>
        </authorList>
    </citation>
    <scope>NUCLEOTIDE SEQUENCE [LARGE SCALE GENOMIC DNA]</scope>
    <source>
        <strain evidence="1 2">93-210</strain>
    </source>
</reference>
<dbReference type="EMBL" id="CM045872">
    <property type="protein sequence ID" value="KAI7949768.1"/>
    <property type="molecule type" value="Genomic_DNA"/>
</dbReference>
<evidence type="ECO:0000313" key="1">
    <source>
        <dbReference type="EMBL" id="KAI7949768.1"/>
    </source>
</evidence>